<dbReference type="Proteomes" id="UP001172457">
    <property type="component" value="Chromosome 5"/>
</dbReference>
<proteinExistence type="predicted"/>
<dbReference type="AlphaFoldDB" id="A0AA38SRZ1"/>
<dbReference type="EMBL" id="JARYMX010000005">
    <property type="protein sequence ID" value="KAJ9547498.1"/>
    <property type="molecule type" value="Genomic_DNA"/>
</dbReference>
<organism evidence="1 2">
    <name type="scientific">Centaurea solstitialis</name>
    <name type="common">yellow star-thistle</name>
    <dbReference type="NCBI Taxonomy" id="347529"/>
    <lineage>
        <taxon>Eukaryota</taxon>
        <taxon>Viridiplantae</taxon>
        <taxon>Streptophyta</taxon>
        <taxon>Embryophyta</taxon>
        <taxon>Tracheophyta</taxon>
        <taxon>Spermatophyta</taxon>
        <taxon>Magnoliopsida</taxon>
        <taxon>eudicotyledons</taxon>
        <taxon>Gunneridae</taxon>
        <taxon>Pentapetalae</taxon>
        <taxon>asterids</taxon>
        <taxon>campanulids</taxon>
        <taxon>Asterales</taxon>
        <taxon>Asteraceae</taxon>
        <taxon>Carduoideae</taxon>
        <taxon>Cardueae</taxon>
        <taxon>Centaureinae</taxon>
        <taxon>Centaurea</taxon>
    </lineage>
</organism>
<sequence>MASGIVYAWNWRRPIREGRETNELSVVQNLCESSAIGVARENSRLCRFVLPSMSCPSRDVAPKRFGSKWFRAKSDSSLGGWRYPRPHWAQTNPRQFWDNTPLVCPLCCSYPETIKHLLVDCRKAVEVRSILTAWWSNLTVNGNFLLAISTEALESGSGRLGIIKVAVKQAYFWLLWKKEKRGSVQRFKL</sequence>
<evidence type="ECO:0000313" key="1">
    <source>
        <dbReference type="EMBL" id="KAJ9547498.1"/>
    </source>
</evidence>
<name>A0AA38SRZ1_9ASTR</name>
<evidence type="ECO:0000313" key="2">
    <source>
        <dbReference type="Proteomes" id="UP001172457"/>
    </source>
</evidence>
<comment type="caution">
    <text evidence="1">The sequence shown here is derived from an EMBL/GenBank/DDBJ whole genome shotgun (WGS) entry which is preliminary data.</text>
</comment>
<keyword evidence="2" id="KW-1185">Reference proteome</keyword>
<gene>
    <name evidence="1" type="ORF">OSB04_020041</name>
</gene>
<protein>
    <submittedName>
        <fullName evidence="1">Uncharacterized protein</fullName>
    </submittedName>
</protein>
<accession>A0AA38SRZ1</accession>
<reference evidence="1" key="1">
    <citation type="submission" date="2023-03" db="EMBL/GenBank/DDBJ databases">
        <title>Chromosome-scale reference genome and RAD-based genetic map of yellow starthistle (Centaurea solstitialis) reveal putative structural variation and QTLs associated with invader traits.</title>
        <authorList>
            <person name="Reatini B."/>
            <person name="Cang F.A."/>
            <person name="Jiang Q."/>
            <person name="Mckibben M.T.W."/>
            <person name="Barker M.S."/>
            <person name="Rieseberg L.H."/>
            <person name="Dlugosch K.M."/>
        </authorList>
    </citation>
    <scope>NUCLEOTIDE SEQUENCE</scope>
    <source>
        <strain evidence="1">CAN-66</strain>
        <tissue evidence="1">Leaf</tissue>
    </source>
</reference>